<evidence type="ECO:0000313" key="14">
    <source>
        <dbReference type="Proteomes" id="UP000018550"/>
    </source>
</evidence>
<dbReference type="InterPro" id="IPR006171">
    <property type="entry name" value="TOPRIM_dom"/>
</dbReference>
<dbReference type="Proteomes" id="UP000018550">
    <property type="component" value="Chromosome"/>
</dbReference>
<name>V5RK27_SPIAP</name>
<dbReference type="AlphaFoldDB" id="V5RK27"/>
<dbReference type="RefSeq" id="WP_023790302.1">
    <property type="nucleotide sequence ID" value="NC_022998.1"/>
</dbReference>
<reference evidence="13 14" key="1">
    <citation type="journal article" date="2014" name="Genome Announc.">
        <title>Complete Genome Sequence of Spiroplasma apis B31T (ATCC 33834), a Bacterium Associated with May Disease of Honeybees (Apis mellifera).</title>
        <authorList>
            <person name="Ku C."/>
            <person name="Lo W.S."/>
            <person name="Chen L.L."/>
            <person name="Kuo C.H."/>
        </authorList>
    </citation>
    <scope>NUCLEOTIDE SEQUENCE [LARGE SCALE GENOMIC DNA]</scope>
    <source>
        <strain evidence="13">B31</strain>
    </source>
</reference>
<dbReference type="EC" id="3.1.26.8" evidence="11"/>
<dbReference type="eggNOG" id="COG1658">
    <property type="taxonomic scope" value="Bacteria"/>
</dbReference>
<evidence type="ECO:0000256" key="10">
    <source>
        <dbReference type="ARBA" id="ARBA00022884"/>
    </source>
</evidence>
<evidence type="ECO:0000256" key="8">
    <source>
        <dbReference type="ARBA" id="ARBA00022801"/>
    </source>
</evidence>
<evidence type="ECO:0000256" key="5">
    <source>
        <dbReference type="ARBA" id="ARBA00022723"/>
    </source>
</evidence>
<keyword evidence="2" id="KW-0690">Ribosome biogenesis</keyword>
<organism evidence="13 14">
    <name type="scientific">Spiroplasma apis B31</name>
    <dbReference type="NCBI Taxonomy" id="1276258"/>
    <lineage>
        <taxon>Bacteria</taxon>
        <taxon>Bacillati</taxon>
        <taxon>Mycoplasmatota</taxon>
        <taxon>Mollicutes</taxon>
        <taxon>Entomoplasmatales</taxon>
        <taxon>Spiroplasmataceae</taxon>
        <taxon>Spiroplasma</taxon>
    </lineage>
</organism>
<keyword evidence="4" id="KW-0540">Nuclease</keyword>
<accession>V5RK27</accession>
<dbReference type="EMBL" id="CP006682">
    <property type="protein sequence ID" value="AHB36833.1"/>
    <property type="molecule type" value="Genomic_DNA"/>
</dbReference>
<dbReference type="Gene3D" id="3.40.1360.10">
    <property type="match status" value="1"/>
</dbReference>
<keyword evidence="8" id="KW-0378">Hydrolase</keyword>
<dbReference type="PANTHER" id="PTHR39156">
    <property type="entry name" value="RIBONUCLEASE M5"/>
    <property type="match status" value="1"/>
</dbReference>
<dbReference type="PROSITE" id="PS50880">
    <property type="entry name" value="TOPRIM"/>
    <property type="match status" value="1"/>
</dbReference>
<dbReference type="GO" id="GO:0043822">
    <property type="term" value="F:ribonuclease M5 activity"/>
    <property type="evidence" value="ECO:0007669"/>
    <property type="project" value="UniProtKB-UniRule"/>
</dbReference>
<dbReference type="PANTHER" id="PTHR39156:SF1">
    <property type="entry name" value="RIBONUCLEASE M5"/>
    <property type="match status" value="1"/>
</dbReference>
<keyword evidence="6" id="KW-0699">rRNA-binding</keyword>
<dbReference type="PATRIC" id="fig|1276258.3.peg.1011"/>
<dbReference type="SMART" id="SM00493">
    <property type="entry name" value="TOPRIM"/>
    <property type="match status" value="1"/>
</dbReference>
<evidence type="ECO:0000256" key="4">
    <source>
        <dbReference type="ARBA" id="ARBA00022722"/>
    </source>
</evidence>
<keyword evidence="7" id="KW-0255">Endonuclease</keyword>
<dbReference type="SUPFAM" id="SSF110455">
    <property type="entry name" value="Toprim domain"/>
    <property type="match status" value="1"/>
</dbReference>
<evidence type="ECO:0000256" key="1">
    <source>
        <dbReference type="ARBA" id="ARBA00022490"/>
    </source>
</evidence>
<evidence type="ECO:0000256" key="2">
    <source>
        <dbReference type="ARBA" id="ARBA00022517"/>
    </source>
</evidence>
<dbReference type="InterPro" id="IPR004466">
    <property type="entry name" value="RNase_M5"/>
</dbReference>
<sequence>MKVKQVVIVEGKTDTMKLKKIFGQENIDTIETKGLALNTDTLKFILDVNESRGVIIFTDPDGPGVKIRDKINSYLDFKCFNAFINKKSLKTSKKIGIAEADENEIKRALKDVIEFKGDQINTISWEEYLNNEFYLKQNRVKIASFYNWNENINSKKLFVWLNVLKLSVKDVKNILKEQ</sequence>
<keyword evidence="9" id="KW-0460">Magnesium</keyword>
<dbReference type="InterPro" id="IPR025156">
    <property type="entry name" value="RNase_M5_C"/>
</dbReference>
<evidence type="ECO:0000256" key="3">
    <source>
        <dbReference type="ARBA" id="ARBA00022552"/>
    </source>
</evidence>
<dbReference type="STRING" id="1276258.SAPIS_v1c09880"/>
<keyword evidence="1" id="KW-0963">Cytoplasm</keyword>
<protein>
    <recommendedName>
        <fullName evidence="11">Ribonuclease M5</fullName>
        <ecNumber evidence="11">3.1.26.8</ecNumber>
    </recommendedName>
</protein>
<dbReference type="GO" id="GO:0019843">
    <property type="term" value="F:rRNA binding"/>
    <property type="evidence" value="ECO:0007669"/>
    <property type="project" value="UniProtKB-KW"/>
</dbReference>
<evidence type="ECO:0000313" key="13">
    <source>
        <dbReference type="EMBL" id="AHB36833.1"/>
    </source>
</evidence>
<evidence type="ECO:0000256" key="9">
    <source>
        <dbReference type="ARBA" id="ARBA00022842"/>
    </source>
</evidence>
<dbReference type="GO" id="GO:0006364">
    <property type="term" value="P:rRNA processing"/>
    <property type="evidence" value="ECO:0007669"/>
    <property type="project" value="UniProtKB-UniRule"/>
</dbReference>
<proteinExistence type="predicted"/>
<keyword evidence="3" id="KW-0698">rRNA processing</keyword>
<feature type="domain" description="Toprim" evidence="12">
    <location>
        <begin position="4"/>
        <end position="95"/>
    </location>
</feature>
<dbReference type="GO" id="GO:0046872">
    <property type="term" value="F:metal ion binding"/>
    <property type="evidence" value="ECO:0007669"/>
    <property type="project" value="UniProtKB-KW"/>
</dbReference>
<dbReference type="Pfam" id="PF13331">
    <property type="entry name" value="DUF4093"/>
    <property type="match status" value="1"/>
</dbReference>
<gene>
    <name evidence="13" type="ORF">SAPIS_v1c09880</name>
</gene>
<dbReference type="Pfam" id="PF01751">
    <property type="entry name" value="Toprim"/>
    <property type="match status" value="1"/>
</dbReference>
<dbReference type="CDD" id="cd01027">
    <property type="entry name" value="TOPRIM_RNase_M5_like"/>
    <property type="match status" value="1"/>
</dbReference>
<evidence type="ECO:0000256" key="6">
    <source>
        <dbReference type="ARBA" id="ARBA00022730"/>
    </source>
</evidence>
<keyword evidence="10" id="KW-0694">RNA-binding</keyword>
<keyword evidence="14" id="KW-1185">Reference proteome</keyword>
<dbReference type="KEGG" id="sapi:SAPIS_v1c09880"/>
<dbReference type="OrthoDB" id="9791329at2"/>
<evidence type="ECO:0000256" key="7">
    <source>
        <dbReference type="ARBA" id="ARBA00022759"/>
    </source>
</evidence>
<dbReference type="HOGENOM" id="CLU_109405_1_0_14"/>
<keyword evidence="5" id="KW-0479">Metal-binding</keyword>
<dbReference type="NCBIfam" id="TIGR00334">
    <property type="entry name" value="5S_RNA_mat_M5"/>
    <property type="match status" value="1"/>
</dbReference>
<evidence type="ECO:0000256" key="11">
    <source>
        <dbReference type="NCBIfam" id="TIGR00334"/>
    </source>
</evidence>
<evidence type="ECO:0000259" key="12">
    <source>
        <dbReference type="PROSITE" id="PS50880"/>
    </source>
</evidence>
<dbReference type="InterPro" id="IPR034141">
    <property type="entry name" value="TOPRIM_RNase_M5-like"/>
</dbReference>